<dbReference type="PANTHER" id="PTHR36985">
    <property type="entry name" value="TRANSLOCATION AND ASSEMBLY MODULE SUBUNIT TAMB"/>
    <property type="match status" value="1"/>
</dbReference>
<keyword evidence="3 6" id="KW-1133">Transmembrane helix</keyword>
<dbReference type="InterPro" id="IPR007452">
    <property type="entry name" value="TamB_C"/>
</dbReference>
<evidence type="ECO:0000256" key="3">
    <source>
        <dbReference type="ARBA" id="ARBA00022989"/>
    </source>
</evidence>
<reference evidence="9" key="1">
    <citation type="journal article" date="2019" name="Int. J. Syst. Evol. Microbiol.">
        <title>The Global Catalogue of Microorganisms (GCM) 10K type strain sequencing project: providing services to taxonomists for standard genome sequencing and annotation.</title>
        <authorList>
            <consortium name="The Broad Institute Genomics Platform"/>
            <consortium name="The Broad Institute Genome Sequencing Center for Infectious Disease"/>
            <person name="Wu L."/>
            <person name="Ma J."/>
        </authorList>
    </citation>
    <scope>NUCLEOTIDE SEQUENCE [LARGE SCALE GENOMIC DNA]</scope>
    <source>
        <strain evidence="9">KCTC 42195</strain>
    </source>
</reference>
<dbReference type="RefSeq" id="WP_390279599.1">
    <property type="nucleotide sequence ID" value="NZ_JBHRYH010000021.1"/>
</dbReference>
<evidence type="ECO:0000256" key="4">
    <source>
        <dbReference type="ARBA" id="ARBA00023136"/>
    </source>
</evidence>
<accession>A0ABV7TVH3</accession>
<comment type="subcellular location">
    <subcellularLocation>
        <location evidence="1">Membrane</location>
        <topology evidence="1">Single-pass membrane protein</topology>
    </subcellularLocation>
</comment>
<feature type="region of interest" description="Disordered" evidence="5">
    <location>
        <begin position="1"/>
        <end position="22"/>
    </location>
</feature>
<evidence type="ECO:0000259" key="7">
    <source>
        <dbReference type="Pfam" id="PF04357"/>
    </source>
</evidence>
<comment type="caution">
    <text evidence="8">The sequence shown here is derived from an EMBL/GenBank/DDBJ whole genome shotgun (WGS) entry which is preliminary data.</text>
</comment>
<evidence type="ECO:0000313" key="8">
    <source>
        <dbReference type="EMBL" id="MFC3626706.1"/>
    </source>
</evidence>
<feature type="domain" description="Translocation and assembly module TamB C-terminal" evidence="7">
    <location>
        <begin position="937"/>
        <end position="1269"/>
    </location>
</feature>
<organism evidence="8 9">
    <name type="scientific">Vogesella amnigena</name>
    <dbReference type="NCBI Taxonomy" id="1507449"/>
    <lineage>
        <taxon>Bacteria</taxon>
        <taxon>Pseudomonadati</taxon>
        <taxon>Pseudomonadota</taxon>
        <taxon>Betaproteobacteria</taxon>
        <taxon>Neisseriales</taxon>
        <taxon>Chromobacteriaceae</taxon>
        <taxon>Vogesella</taxon>
    </lineage>
</organism>
<gene>
    <name evidence="8" type="ORF">ACFOKJ_11295</name>
</gene>
<keyword evidence="2 6" id="KW-0812">Transmembrane</keyword>
<evidence type="ECO:0000256" key="2">
    <source>
        <dbReference type="ARBA" id="ARBA00022692"/>
    </source>
</evidence>
<evidence type="ECO:0000313" key="9">
    <source>
        <dbReference type="Proteomes" id="UP001595636"/>
    </source>
</evidence>
<evidence type="ECO:0000256" key="5">
    <source>
        <dbReference type="SAM" id="MobiDB-lite"/>
    </source>
</evidence>
<evidence type="ECO:0000256" key="1">
    <source>
        <dbReference type="ARBA" id="ARBA00004167"/>
    </source>
</evidence>
<protein>
    <submittedName>
        <fullName evidence="8">Translocation/assembly module TamB domain-containing protein</fullName>
    </submittedName>
</protein>
<sequence length="1270" mass="135511">MHTPESPSTPPPAGQPEASPPRRRRPWLRLLLPTAALLLAMLAAVGWLTATPQGFATLWRWAGALSNGSLQLGRSEGTLWHGFRLQQLRWQRDGSELAVDSVQLDWAPQALWRGQLHIRQLALGNVRYVAGPARSPASAPQAPASLALPLDVRLDALSVASVSQPGQPLLSALHAQYRYIDNRHRFTLRQLDTPWGGATVDFTLLDRAPFRLAGQLRYRGELEGVAAEGDVALAGSLLQPRLGGEINAHGMLIKLDSEFRPFAAVPLQRLRRLEVRVGGVNPQALLPQLPQARVALAISLEPRDADSVQGGISLLNSEPGPLSAQRLPLSLLWGEFRIDGDTLHLPALQAQLAGGSIVLSGSAASQALALDARLQDIDSRQLHAALPSHRISGEMHAAGRARLPQLLVKLRNAELGLDARLRLADAPRRLEVPEMTLRTGLGRLQGGLGWQFDSRQLQFAGRLLGFDPSRIDPRWPAGNINGTLDSRASLAATPQGDVALKLAGSQLGGAPLGGQLALAWQPQRLSRLNADLTLGRNRLQASGGWGQSGDKLQFTLDAPQLSLLGPAFAGELNAQLQLAGTPARPDIAAKLAARALRLPGGIAIGALQGEGSSGLQQNSPFRVQLQGRELQGAGQRLDSLQLQASGNRAAHQLQLEARGQLQGKPQTLSLALRGGLAAQSLRWQGQLASLQAAGGLPLRLEAPVALQLAADAASLGPSRWQALGSQWQLDDTVWQRASGWRSAGRVSGLALDALSPWLQLPLQQDLIVAGDWSLAGQQGWPQGRISLRRERGDVLLPQQQRAPQPLGLSRAELLLGLGPAAPLRLQLESRYGRLDGEGTLQLPASGGLDAAQIAARVQLALPSLLPLQPWLGNGFDIDGALNADVRLSGPLLAPLYAGEINGRGLRFVERKNGIRLEDGVLLARLQQRSLLVERLSFGKQGELQASGSLSLDGDQPGAAVTLRLTRLPLIERPGRRLMVSGDSRITLEQGKVFLRGDLGVDQARMELPRLGGPKLSSDVVVLGRTVAADSDTALPLGMDLNIRLGNDFRFSGNGLNAELGGSVRLLAQPGGELQARGQVRVDKGRFKAYGQDLDIDKGLITFTGALDNPALDIRATRRNSSVGAGVEISGSVLLPAVKLVADEPMSEKDKLSYLVLGRAATVDERSSNMGGASAGGLLAGLINDRIGLFDDVGVQTRGATTGSDGTVNPAEQVVTLGKQLTRELYVGYEYGLKSAEQAVRISYQLSQKLSLIARAGREASSELRYTLRFD</sequence>
<name>A0ABV7TVH3_9NEIS</name>
<dbReference type="Pfam" id="PF04357">
    <property type="entry name" value="TamB"/>
    <property type="match status" value="1"/>
</dbReference>
<dbReference type="EMBL" id="JBHRYH010000021">
    <property type="protein sequence ID" value="MFC3626706.1"/>
    <property type="molecule type" value="Genomic_DNA"/>
</dbReference>
<dbReference type="Proteomes" id="UP001595636">
    <property type="component" value="Unassembled WGS sequence"/>
</dbReference>
<keyword evidence="4 6" id="KW-0472">Membrane</keyword>
<keyword evidence="9" id="KW-1185">Reference proteome</keyword>
<proteinExistence type="predicted"/>
<evidence type="ECO:0000256" key="6">
    <source>
        <dbReference type="SAM" id="Phobius"/>
    </source>
</evidence>
<dbReference type="PANTHER" id="PTHR36985:SF1">
    <property type="entry name" value="TRANSLOCATION AND ASSEMBLY MODULE SUBUNIT TAMB"/>
    <property type="match status" value="1"/>
</dbReference>
<feature type="transmembrane region" description="Helical" evidence="6">
    <location>
        <begin position="30"/>
        <end position="50"/>
    </location>
</feature>